<evidence type="ECO:0000313" key="3">
    <source>
        <dbReference type="Proteomes" id="UP000759537"/>
    </source>
</evidence>
<name>A0A9P5TAC4_9AGAM</name>
<keyword evidence="3" id="KW-1185">Reference proteome</keyword>
<feature type="compositionally biased region" description="Basic residues" evidence="1">
    <location>
        <begin position="108"/>
        <end position="117"/>
    </location>
</feature>
<dbReference type="EMBL" id="WHVB01000007">
    <property type="protein sequence ID" value="KAF8481270.1"/>
    <property type="molecule type" value="Genomic_DNA"/>
</dbReference>
<gene>
    <name evidence="2" type="ORF">DFH94DRAFT_739102</name>
</gene>
<feature type="region of interest" description="Disordered" evidence="1">
    <location>
        <begin position="104"/>
        <end position="139"/>
    </location>
</feature>
<protein>
    <submittedName>
        <fullName evidence="2">Uncharacterized protein</fullName>
    </submittedName>
</protein>
<proteinExistence type="predicted"/>
<dbReference type="OrthoDB" id="3137511at2759"/>
<feature type="region of interest" description="Disordered" evidence="1">
    <location>
        <begin position="154"/>
        <end position="188"/>
    </location>
</feature>
<evidence type="ECO:0000313" key="2">
    <source>
        <dbReference type="EMBL" id="KAF8481270.1"/>
    </source>
</evidence>
<reference evidence="2" key="1">
    <citation type="submission" date="2019-10" db="EMBL/GenBank/DDBJ databases">
        <authorList>
            <consortium name="DOE Joint Genome Institute"/>
            <person name="Kuo A."/>
            <person name="Miyauchi S."/>
            <person name="Kiss E."/>
            <person name="Drula E."/>
            <person name="Kohler A."/>
            <person name="Sanchez-Garcia M."/>
            <person name="Andreopoulos B."/>
            <person name="Barry K.W."/>
            <person name="Bonito G."/>
            <person name="Buee M."/>
            <person name="Carver A."/>
            <person name="Chen C."/>
            <person name="Cichocki N."/>
            <person name="Clum A."/>
            <person name="Culley D."/>
            <person name="Crous P.W."/>
            <person name="Fauchery L."/>
            <person name="Girlanda M."/>
            <person name="Hayes R."/>
            <person name="Keri Z."/>
            <person name="LaButti K."/>
            <person name="Lipzen A."/>
            <person name="Lombard V."/>
            <person name="Magnuson J."/>
            <person name="Maillard F."/>
            <person name="Morin E."/>
            <person name="Murat C."/>
            <person name="Nolan M."/>
            <person name="Ohm R."/>
            <person name="Pangilinan J."/>
            <person name="Pereira M."/>
            <person name="Perotto S."/>
            <person name="Peter M."/>
            <person name="Riley R."/>
            <person name="Sitrit Y."/>
            <person name="Stielow B."/>
            <person name="Szollosi G."/>
            <person name="Zifcakova L."/>
            <person name="Stursova M."/>
            <person name="Spatafora J.W."/>
            <person name="Tedersoo L."/>
            <person name="Vaario L.-M."/>
            <person name="Yamada A."/>
            <person name="Yan M."/>
            <person name="Wang P."/>
            <person name="Xu J."/>
            <person name="Bruns T."/>
            <person name="Baldrian P."/>
            <person name="Vilgalys R."/>
            <person name="Henrissat B."/>
            <person name="Grigoriev I.V."/>
            <person name="Hibbett D."/>
            <person name="Nagy L.G."/>
            <person name="Martin F.M."/>
        </authorList>
    </citation>
    <scope>NUCLEOTIDE SEQUENCE</scope>
    <source>
        <strain evidence="2">Prilba</strain>
    </source>
</reference>
<reference evidence="2" key="2">
    <citation type="journal article" date="2020" name="Nat. Commun.">
        <title>Large-scale genome sequencing of mycorrhizal fungi provides insights into the early evolution of symbiotic traits.</title>
        <authorList>
            <person name="Miyauchi S."/>
            <person name="Kiss E."/>
            <person name="Kuo A."/>
            <person name="Drula E."/>
            <person name="Kohler A."/>
            <person name="Sanchez-Garcia M."/>
            <person name="Morin E."/>
            <person name="Andreopoulos B."/>
            <person name="Barry K.W."/>
            <person name="Bonito G."/>
            <person name="Buee M."/>
            <person name="Carver A."/>
            <person name="Chen C."/>
            <person name="Cichocki N."/>
            <person name="Clum A."/>
            <person name="Culley D."/>
            <person name="Crous P.W."/>
            <person name="Fauchery L."/>
            <person name="Girlanda M."/>
            <person name="Hayes R.D."/>
            <person name="Keri Z."/>
            <person name="LaButti K."/>
            <person name="Lipzen A."/>
            <person name="Lombard V."/>
            <person name="Magnuson J."/>
            <person name="Maillard F."/>
            <person name="Murat C."/>
            <person name="Nolan M."/>
            <person name="Ohm R.A."/>
            <person name="Pangilinan J."/>
            <person name="Pereira M.F."/>
            <person name="Perotto S."/>
            <person name="Peter M."/>
            <person name="Pfister S."/>
            <person name="Riley R."/>
            <person name="Sitrit Y."/>
            <person name="Stielow J.B."/>
            <person name="Szollosi G."/>
            <person name="Zifcakova L."/>
            <person name="Stursova M."/>
            <person name="Spatafora J.W."/>
            <person name="Tedersoo L."/>
            <person name="Vaario L.M."/>
            <person name="Yamada A."/>
            <person name="Yan M."/>
            <person name="Wang P."/>
            <person name="Xu J."/>
            <person name="Bruns T."/>
            <person name="Baldrian P."/>
            <person name="Vilgalys R."/>
            <person name="Dunand C."/>
            <person name="Henrissat B."/>
            <person name="Grigoriev I.V."/>
            <person name="Hibbett D."/>
            <person name="Nagy L.G."/>
            <person name="Martin F.M."/>
        </authorList>
    </citation>
    <scope>NUCLEOTIDE SEQUENCE</scope>
    <source>
        <strain evidence="2">Prilba</strain>
    </source>
</reference>
<comment type="caution">
    <text evidence="2">The sequence shown here is derived from an EMBL/GenBank/DDBJ whole genome shotgun (WGS) entry which is preliminary data.</text>
</comment>
<accession>A0A9P5TAC4</accession>
<dbReference type="Proteomes" id="UP000759537">
    <property type="component" value="Unassembled WGS sequence"/>
</dbReference>
<evidence type="ECO:0000256" key="1">
    <source>
        <dbReference type="SAM" id="MobiDB-lite"/>
    </source>
</evidence>
<sequence>MPREPSDARAALMAVYLSRRLSFLTPSNMPTPAKKQKSAERPPHRMKLAKELARTNMFMKNLENVPHRRRRHVNECTHTIRGSGAGLGAGLGCTGRTIYGVGEASGKVSRRQRRRNIGKPGKPSSPPPTRTSKGSRPPAQLAVIKIGEEIAQREAERGMQAQKETRKKGDHMSGHMKQTGGDTLLGETGGGGLVGEDYADAFFDMYINAEAWAGN</sequence>
<dbReference type="AlphaFoldDB" id="A0A9P5TAC4"/>
<organism evidence="2 3">
    <name type="scientific">Russula ochroleuca</name>
    <dbReference type="NCBI Taxonomy" id="152965"/>
    <lineage>
        <taxon>Eukaryota</taxon>
        <taxon>Fungi</taxon>
        <taxon>Dikarya</taxon>
        <taxon>Basidiomycota</taxon>
        <taxon>Agaricomycotina</taxon>
        <taxon>Agaricomycetes</taxon>
        <taxon>Russulales</taxon>
        <taxon>Russulaceae</taxon>
        <taxon>Russula</taxon>
    </lineage>
</organism>